<protein>
    <submittedName>
        <fullName evidence="1">Uncharacterized protein</fullName>
    </submittedName>
</protein>
<organism evidence="1 2">
    <name type="scientific">Brumimicrobium salinarum</name>
    <dbReference type="NCBI Taxonomy" id="2058658"/>
    <lineage>
        <taxon>Bacteria</taxon>
        <taxon>Pseudomonadati</taxon>
        <taxon>Bacteroidota</taxon>
        <taxon>Flavobacteriia</taxon>
        <taxon>Flavobacteriales</taxon>
        <taxon>Crocinitomicaceae</taxon>
        <taxon>Brumimicrobium</taxon>
    </lineage>
</organism>
<dbReference type="AlphaFoldDB" id="A0A2I0R4N0"/>
<reference evidence="1 2" key="1">
    <citation type="submission" date="2017-12" db="EMBL/GenBank/DDBJ databases">
        <title>The draft genome sequence of Brumimicrobium saltpan LHR20.</title>
        <authorList>
            <person name="Do Z.-J."/>
            <person name="Luo H.-R."/>
        </authorList>
    </citation>
    <scope>NUCLEOTIDE SEQUENCE [LARGE SCALE GENOMIC DNA]</scope>
    <source>
        <strain evidence="1 2">LHR20</strain>
    </source>
</reference>
<proteinExistence type="predicted"/>
<dbReference type="RefSeq" id="WP_101333541.1">
    <property type="nucleotide sequence ID" value="NZ_PJNI01000002.1"/>
</dbReference>
<evidence type="ECO:0000313" key="2">
    <source>
        <dbReference type="Proteomes" id="UP000236654"/>
    </source>
</evidence>
<dbReference type="OrthoDB" id="1418805at2"/>
<dbReference type="EMBL" id="PJNI01000002">
    <property type="protein sequence ID" value="PKR81527.1"/>
    <property type="molecule type" value="Genomic_DNA"/>
</dbReference>
<accession>A0A2I0R4N0</accession>
<sequence>MKIPILLIALLLTLSVFGQLPRRFDKEVDLNEWIIPTSKTEKTKILELLKDKDEFHWVYNSYKDGDTSLLNRLHVTDFNCDGIFDLIYNGFVGTESNRIIFMKGNTNGTYAQVIGLFGEFIELSKFDGFTPLSFTINNYACCAGTVNHIEKYTPLSLRTSFKYELQAKHSFHIGLKLPKKTFEKPVAFKTINEKYFLRITPAINDSMTIGYQQKGNQFAEYPKGSEGIAIAEETDETGRIWWFVIMKNNKKPNWSLYMTGDNNKLESNFLGWISSRFVEKIH</sequence>
<name>A0A2I0R4N0_9FLAO</name>
<dbReference type="Proteomes" id="UP000236654">
    <property type="component" value="Unassembled WGS sequence"/>
</dbReference>
<keyword evidence="2" id="KW-1185">Reference proteome</keyword>
<evidence type="ECO:0000313" key="1">
    <source>
        <dbReference type="EMBL" id="PKR81527.1"/>
    </source>
</evidence>
<comment type="caution">
    <text evidence="1">The sequence shown here is derived from an EMBL/GenBank/DDBJ whole genome shotgun (WGS) entry which is preliminary data.</text>
</comment>
<gene>
    <name evidence="1" type="ORF">CW751_03095</name>
</gene>